<dbReference type="RefSeq" id="WP_038024383.1">
    <property type="nucleotide sequence ID" value="NZ_JPVT01000245.1"/>
</dbReference>
<protein>
    <submittedName>
        <fullName evidence="5">Acetoin utilization protein</fullName>
    </submittedName>
</protein>
<dbReference type="PANTHER" id="PTHR43080:SF2">
    <property type="entry name" value="CBS DOMAIN-CONTAINING PROTEIN"/>
    <property type="match status" value="1"/>
</dbReference>
<evidence type="ECO:0000313" key="5">
    <source>
        <dbReference type="EMBL" id="KFN89090.1"/>
    </source>
</evidence>
<comment type="caution">
    <text evidence="5">The sequence shown here is derived from an EMBL/GenBank/DDBJ whole genome shotgun (WGS) entry which is preliminary data.</text>
</comment>
<proteinExistence type="predicted"/>
<dbReference type="SMART" id="SM00116">
    <property type="entry name" value="CBS"/>
    <property type="match status" value="2"/>
</dbReference>
<dbReference type="InterPro" id="IPR000644">
    <property type="entry name" value="CBS_dom"/>
</dbReference>
<dbReference type="AlphaFoldDB" id="A0A091BX83"/>
<dbReference type="Pfam" id="PF01842">
    <property type="entry name" value="ACT"/>
    <property type="match status" value="1"/>
</dbReference>
<accession>A0A091BX83</accession>
<dbReference type="Pfam" id="PF00571">
    <property type="entry name" value="CBS"/>
    <property type="match status" value="2"/>
</dbReference>
<dbReference type="InterPro" id="IPR045865">
    <property type="entry name" value="ACT-like_dom_sf"/>
</dbReference>
<dbReference type="SUPFAM" id="SSF54631">
    <property type="entry name" value="CBS-domain pair"/>
    <property type="match status" value="1"/>
</dbReference>
<dbReference type="InterPro" id="IPR046342">
    <property type="entry name" value="CBS_dom_sf"/>
</dbReference>
<evidence type="ECO:0000256" key="1">
    <source>
        <dbReference type="ARBA" id="ARBA00023122"/>
    </source>
</evidence>
<dbReference type="PROSITE" id="PS51671">
    <property type="entry name" value="ACT"/>
    <property type="match status" value="1"/>
</dbReference>
<dbReference type="PROSITE" id="PS51371">
    <property type="entry name" value="CBS"/>
    <property type="match status" value="2"/>
</dbReference>
<keyword evidence="6" id="KW-1185">Reference proteome</keyword>
<gene>
    <name evidence="5" type="ORF">TMU3MR103_2210</name>
</gene>
<feature type="domain" description="CBS" evidence="3">
    <location>
        <begin position="7"/>
        <end position="62"/>
    </location>
</feature>
<evidence type="ECO:0000313" key="6">
    <source>
        <dbReference type="Proteomes" id="UP000029381"/>
    </source>
</evidence>
<keyword evidence="1 2" id="KW-0129">CBS domain</keyword>
<dbReference type="InterPro" id="IPR051257">
    <property type="entry name" value="Diverse_CBS-Domain"/>
</dbReference>
<dbReference type="EMBL" id="JPVT01000245">
    <property type="protein sequence ID" value="KFN89090.1"/>
    <property type="molecule type" value="Genomic_DNA"/>
</dbReference>
<dbReference type="CDD" id="cd04584">
    <property type="entry name" value="CBS_pair_AcuB_like"/>
    <property type="match status" value="1"/>
</dbReference>
<dbReference type="Gene3D" id="3.10.580.10">
    <property type="entry name" value="CBS-domain"/>
    <property type="match status" value="1"/>
</dbReference>
<dbReference type="PATRIC" id="fig|1302648.3.peg.2163"/>
<evidence type="ECO:0000259" key="4">
    <source>
        <dbReference type="PROSITE" id="PS51671"/>
    </source>
</evidence>
<name>A0A091BX83_9ENTE</name>
<sequence>MDIKHYMTQDVVKIDPDMRVTEAVDLMEKHDFHSLPVVKNNSFVGLITENLIKNKTSSAATSLSIYELNYLLDKTTVKEIMEKESQTAPPHLQIEEAAMLMVDQNITVLPIVNEDTNVSGIITYKDIFRALIELSGYRSGGDRLIIEIEEDKVGVLDKITSILAYENISISHIFVNRIEDRIEITIQISEKVGDKAKEALVEEGYKTSVINE</sequence>
<evidence type="ECO:0000259" key="3">
    <source>
        <dbReference type="PROSITE" id="PS51371"/>
    </source>
</evidence>
<dbReference type="Proteomes" id="UP000029381">
    <property type="component" value="Unassembled WGS sequence"/>
</dbReference>
<dbReference type="PANTHER" id="PTHR43080">
    <property type="entry name" value="CBS DOMAIN-CONTAINING PROTEIN CBSX3, MITOCHONDRIAL"/>
    <property type="match status" value="1"/>
</dbReference>
<dbReference type="SUPFAM" id="SSF55021">
    <property type="entry name" value="ACT-like"/>
    <property type="match status" value="1"/>
</dbReference>
<organism evidence="5 6">
    <name type="scientific">Tetragenococcus muriaticus 3MR10-3</name>
    <dbReference type="NCBI Taxonomy" id="1302648"/>
    <lineage>
        <taxon>Bacteria</taxon>
        <taxon>Bacillati</taxon>
        <taxon>Bacillota</taxon>
        <taxon>Bacilli</taxon>
        <taxon>Lactobacillales</taxon>
        <taxon>Enterococcaceae</taxon>
        <taxon>Tetragenococcus</taxon>
    </lineage>
</organism>
<feature type="domain" description="CBS" evidence="3">
    <location>
        <begin position="81"/>
        <end position="139"/>
    </location>
</feature>
<feature type="domain" description="ACT" evidence="4">
    <location>
        <begin position="144"/>
        <end position="212"/>
    </location>
</feature>
<evidence type="ECO:0000256" key="2">
    <source>
        <dbReference type="PROSITE-ProRule" id="PRU00703"/>
    </source>
</evidence>
<dbReference type="InterPro" id="IPR002912">
    <property type="entry name" value="ACT_dom"/>
</dbReference>
<reference evidence="5 6" key="1">
    <citation type="submission" date="2014-08" db="EMBL/GenBank/DDBJ databases">
        <title>Genome sequence of Tetragenococcus muriaticus.</title>
        <authorList>
            <person name="Chuea-nongthon C."/>
            <person name="Rodtong S."/>
            <person name="Yongsawatdigul J."/>
            <person name="Steele J.L."/>
            <person name="Liu X.-y."/>
            <person name="Speers J."/>
            <person name="Glasner J.D."/>
            <person name="Neeno-Eckwall E.C."/>
        </authorList>
    </citation>
    <scope>NUCLEOTIDE SEQUENCE [LARGE SCALE GENOMIC DNA]</scope>
    <source>
        <strain evidence="5 6">3MR10-3</strain>
    </source>
</reference>